<dbReference type="EMBL" id="JAINUF010000004">
    <property type="protein sequence ID" value="KAJ8365075.1"/>
    <property type="molecule type" value="Genomic_DNA"/>
</dbReference>
<evidence type="ECO:0000313" key="2">
    <source>
        <dbReference type="Proteomes" id="UP001152622"/>
    </source>
</evidence>
<name>A0A9Q1J491_SYNKA</name>
<proteinExistence type="predicted"/>
<dbReference type="Proteomes" id="UP001152622">
    <property type="component" value="Chromosome 4"/>
</dbReference>
<sequence>MRGAIRYPLYELQRPGAAYNTFLQHIHPPSLLTGEGRVRGGSSVYPLNFPKVWSKGATCSPALLVLKNRKLKAGGVGGVGKSQAPRSRPFTCAIDSVPGVPDIKGRLLSQTALYLENVFVPIGSQGWVENDQEALGDRLALGA</sequence>
<protein>
    <submittedName>
        <fullName evidence="1">Uncharacterized protein</fullName>
    </submittedName>
</protein>
<comment type="caution">
    <text evidence="1">The sequence shown here is derived from an EMBL/GenBank/DDBJ whole genome shotgun (WGS) entry which is preliminary data.</text>
</comment>
<gene>
    <name evidence="1" type="ORF">SKAU_G00139060</name>
</gene>
<evidence type="ECO:0000313" key="1">
    <source>
        <dbReference type="EMBL" id="KAJ8365075.1"/>
    </source>
</evidence>
<accession>A0A9Q1J491</accession>
<keyword evidence="2" id="KW-1185">Reference proteome</keyword>
<dbReference type="AlphaFoldDB" id="A0A9Q1J491"/>
<organism evidence="1 2">
    <name type="scientific">Synaphobranchus kaupii</name>
    <name type="common">Kaup's arrowtooth eel</name>
    <dbReference type="NCBI Taxonomy" id="118154"/>
    <lineage>
        <taxon>Eukaryota</taxon>
        <taxon>Metazoa</taxon>
        <taxon>Chordata</taxon>
        <taxon>Craniata</taxon>
        <taxon>Vertebrata</taxon>
        <taxon>Euteleostomi</taxon>
        <taxon>Actinopterygii</taxon>
        <taxon>Neopterygii</taxon>
        <taxon>Teleostei</taxon>
        <taxon>Anguilliformes</taxon>
        <taxon>Synaphobranchidae</taxon>
        <taxon>Synaphobranchus</taxon>
    </lineage>
</organism>
<reference evidence="1" key="1">
    <citation type="journal article" date="2023" name="Science">
        <title>Genome structures resolve the early diversification of teleost fishes.</title>
        <authorList>
            <person name="Parey E."/>
            <person name="Louis A."/>
            <person name="Montfort J."/>
            <person name="Bouchez O."/>
            <person name="Roques C."/>
            <person name="Iampietro C."/>
            <person name="Lluch J."/>
            <person name="Castinel A."/>
            <person name="Donnadieu C."/>
            <person name="Desvignes T."/>
            <person name="Floi Bucao C."/>
            <person name="Jouanno E."/>
            <person name="Wen M."/>
            <person name="Mejri S."/>
            <person name="Dirks R."/>
            <person name="Jansen H."/>
            <person name="Henkel C."/>
            <person name="Chen W.J."/>
            <person name="Zahm M."/>
            <person name="Cabau C."/>
            <person name="Klopp C."/>
            <person name="Thompson A.W."/>
            <person name="Robinson-Rechavi M."/>
            <person name="Braasch I."/>
            <person name="Lecointre G."/>
            <person name="Bobe J."/>
            <person name="Postlethwait J.H."/>
            <person name="Berthelot C."/>
            <person name="Roest Crollius H."/>
            <person name="Guiguen Y."/>
        </authorList>
    </citation>
    <scope>NUCLEOTIDE SEQUENCE</scope>
    <source>
        <strain evidence="1">WJC10195</strain>
    </source>
</reference>